<dbReference type="GO" id="GO:0005381">
    <property type="term" value="F:iron ion transmembrane transporter activity"/>
    <property type="evidence" value="ECO:0007669"/>
    <property type="project" value="TreeGrafter"/>
</dbReference>
<reference evidence="8" key="1">
    <citation type="submission" date="2015-11" db="EMBL/GenBank/DDBJ databases">
        <title>De novo transcriptome assembly of four potential Pierce s Disease insect vectors from Arizona vineyards.</title>
        <authorList>
            <person name="Tassone E.E."/>
        </authorList>
    </citation>
    <scope>NUCLEOTIDE SEQUENCE</scope>
</reference>
<evidence type="ECO:0000256" key="2">
    <source>
        <dbReference type="ARBA" id="ARBA00006670"/>
    </source>
</evidence>
<dbReference type="GO" id="GO:0005886">
    <property type="term" value="C:plasma membrane"/>
    <property type="evidence" value="ECO:0007669"/>
    <property type="project" value="TreeGrafter"/>
</dbReference>
<accession>A0A1B6JJZ5</accession>
<dbReference type="PRINTS" id="PR00447">
    <property type="entry name" value="NATRESASSCMP"/>
</dbReference>
<gene>
    <name evidence="8" type="ORF">g.10101</name>
</gene>
<dbReference type="AlphaFoldDB" id="A0A1B6JJZ5"/>
<feature type="transmembrane region" description="Helical" evidence="7">
    <location>
        <begin position="83"/>
        <end position="102"/>
    </location>
</feature>
<evidence type="ECO:0000256" key="4">
    <source>
        <dbReference type="ARBA" id="ARBA00022692"/>
    </source>
</evidence>
<dbReference type="EMBL" id="GECU01008196">
    <property type="protein sequence ID" value="JAS99510.1"/>
    <property type="molecule type" value="Transcribed_RNA"/>
</dbReference>
<feature type="transmembrane region" description="Helical" evidence="7">
    <location>
        <begin position="18"/>
        <end position="41"/>
    </location>
</feature>
<evidence type="ECO:0000256" key="7">
    <source>
        <dbReference type="SAM" id="Phobius"/>
    </source>
</evidence>
<feature type="transmembrane region" description="Helical" evidence="7">
    <location>
        <begin position="144"/>
        <end position="166"/>
    </location>
</feature>
<comment type="subcellular location">
    <subcellularLocation>
        <location evidence="1">Membrane</location>
        <topology evidence="1">Multi-pass membrane protein</topology>
    </subcellularLocation>
</comment>
<protein>
    <submittedName>
        <fullName evidence="8">Uncharacterized protein</fullName>
    </submittedName>
</protein>
<feature type="transmembrane region" description="Helical" evidence="7">
    <location>
        <begin position="114"/>
        <end position="132"/>
    </location>
</feature>
<feature type="non-terminal residue" evidence="8">
    <location>
        <position position="1"/>
    </location>
</feature>
<name>A0A1B6JJZ5_9HEMI</name>
<evidence type="ECO:0000256" key="3">
    <source>
        <dbReference type="ARBA" id="ARBA00022448"/>
    </source>
</evidence>
<dbReference type="InterPro" id="IPR001046">
    <property type="entry name" value="NRAMP_fam"/>
</dbReference>
<keyword evidence="5 7" id="KW-1133">Transmembrane helix</keyword>
<dbReference type="GO" id="GO:0015086">
    <property type="term" value="F:cadmium ion transmembrane transporter activity"/>
    <property type="evidence" value="ECO:0007669"/>
    <property type="project" value="TreeGrafter"/>
</dbReference>
<dbReference type="PANTHER" id="PTHR11706">
    <property type="entry name" value="SOLUTE CARRIER PROTEIN FAMILY 11 MEMBER"/>
    <property type="match status" value="1"/>
</dbReference>
<feature type="transmembrane region" description="Helical" evidence="7">
    <location>
        <begin position="178"/>
        <end position="199"/>
    </location>
</feature>
<comment type="similarity">
    <text evidence="2">Belongs to the NRAMP family.</text>
</comment>
<keyword evidence="6 7" id="KW-0472">Membrane</keyword>
<evidence type="ECO:0000313" key="8">
    <source>
        <dbReference type="EMBL" id="JAS99510.1"/>
    </source>
</evidence>
<dbReference type="Pfam" id="PF01566">
    <property type="entry name" value="Nramp"/>
    <property type="match status" value="1"/>
</dbReference>
<dbReference type="GO" id="GO:0010008">
    <property type="term" value="C:endosome membrane"/>
    <property type="evidence" value="ECO:0007669"/>
    <property type="project" value="TreeGrafter"/>
</dbReference>
<organism evidence="8">
    <name type="scientific">Homalodisca liturata</name>
    <dbReference type="NCBI Taxonomy" id="320908"/>
    <lineage>
        <taxon>Eukaryota</taxon>
        <taxon>Metazoa</taxon>
        <taxon>Ecdysozoa</taxon>
        <taxon>Arthropoda</taxon>
        <taxon>Hexapoda</taxon>
        <taxon>Insecta</taxon>
        <taxon>Pterygota</taxon>
        <taxon>Neoptera</taxon>
        <taxon>Paraneoptera</taxon>
        <taxon>Hemiptera</taxon>
        <taxon>Auchenorrhyncha</taxon>
        <taxon>Membracoidea</taxon>
        <taxon>Cicadellidae</taxon>
        <taxon>Cicadellinae</taxon>
        <taxon>Proconiini</taxon>
        <taxon>Homalodisca</taxon>
    </lineage>
</organism>
<keyword evidence="3" id="KW-0813">Transport</keyword>
<dbReference type="GO" id="GO:0005384">
    <property type="term" value="F:manganese ion transmembrane transporter activity"/>
    <property type="evidence" value="ECO:0007669"/>
    <property type="project" value="TreeGrafter"/>
</dbReference>
<keyword evidence="4 7" id="KW-0812">Transmembrane</keyword>
<sequence length="234" mass="26576">SRAVDRTKVSKIKEANLYFFWECMMGLSVSLTINIIVVSVFGHGLYQKTNADVMNLCLNSDVPHHNIFTGFLHLKWTKWKRVLFTRSVAILPTFMIAFYSTLPELSGLNDLLNAMFSIQIPFATLPLIAFTSNPQLMGQFVNGIFTKIFTSVVSVIVICINVFFVLSSWLSTAFLNYWLLAALSLYCLVYFSMCGYLVLHMIANMTAADNTALSRALLCKTTWTNRNMQLWTMK</sequence>
<proteinExistence type="inferred from homology"/>
<dbReference type="PANTHER" id="PTHR11706:SF33">
    <property type="entry name" value="NATURAL RESISTANCE-ASSOCIATED MACROPHAGE PROTEIN 2"/>
    <property type="match status" value="1"/>
</dbReference>
<evidence type="ECO:0000256" key="1">
    <source>
        <dbReference type="ARBA" id="ARBA00004141"/>
    </source>
</evidence>
<evidence type="ECO:0000256" key="5">
    <source>
        <dbReference type="ARBA" id="ARBA00022989"/>
    </source>
</evidence>
<evidence type="ECO:0000256" key="6">
    <source>
        <dbReference type="ARBA" id="ARBA00023136"/>
    </source>
</evidence>